<protein>
    <submittedName>
        <fullName evidence="1">Uncharacterized protein</fullName>
    </submittedName>
</protein>
<proteinExistence type="predicted"/>
<accession>A0A364VCR4</accession>
<sequence length="253" mass="27857">MLDPTRIPHVMAALQRTWEAQPNLTLTELLARLAARGVSRVTTDEEFLALLGQEIAEHPEKIEGAAAEIEVRAIVRTEGPARTFTIDPWVVATHGYAPRAHRNAARSGAQQRAPEQPTAWDYRSIDRCRPGAPLRITDANGVQQRLGVVRELQVIERGLAHEEPPAPVDLSGLRRGSDGAHSAWLVLFSTGSTVLAEHRLHVARVGGRHVEFAAHPWVELRQCRVGAELRVDSPVSVDWSGLGLVRRITPLRA</sequence>
<comment type="caution">
    <text evidence="1">The sequence shown here is derived from an EMBL/GenBank/DDBJ whole genome shotgun (WGS) entry which is preliminary data.</text>
</comment>
<organism evidence="1 2">
    <name type="scientific">Corynebacterium heidelbergense</name>
    <dbReference type="NCBI Taxonomy" id="2055947"/>
    <lineage>
        <taxon>Bacteria</taxon>
        <taxon>Bacillati</taxon>
        <taxon>Actinomycetota</taxon>
        <taxon>Actinomycetes</taxon>
        <taxon>Mycobacteriales</taxon>
        <taxon>Corynebacteriaceae</taxon>
        <taxon>Corynebacterium</taxon>
    </lineage>
</organism>
<gene>
    <name evidence="1" type="ORF">CWC39_03315</name>
</gene>
<dbReference type="Proteomes" id="UP000251047">
    <property type="component" value="Unassembled WGS sequence"/>
</dbReference>
<dbReference type="AlphaFoldDB" id="A0A364VCR4"/>
<evidence type="ECO:0000313" key="2">
    <source>
        <dbReference type="Proteomes" id="UP000251047"/>
    </source>
</evidence>
<dbReference type="EMBL" id="PHQP01000015">
    <property type="protein sequence ID" value="RAV34449.1"/>
    <property type="molecule type" value="Genomic_DNA"/>
</dbReference>
<dbReference type="RefSeq" id="WP_112769092.1">
    <property type="nucleotide sequence ID" value="NZ_CP063191.1"/>
</dbReference>
<reference evidence="1 2" key="1">
    <citation type="journal article" date="2018" name="Syst. Appl. Microbiol.">
        <title>Corynebacterium heidelbergense sp. nov., isolated from the preen glands of Egyptian geese (Alopochen aegyptiacus).</title>
        <authorList>
            <person name="Braun M.S."/>
            <person name="Wang E."/>
            <person name="Zimmermann S."/>
            <person name="Wink M."/>
        </authorList>
    </citation>
    <scope>NUCLEOTIDE SEQUENCE [LARGE SCALE GENOMIC DNA]</scope>
    <source>
        <strain evidence="1 2">DSM 104638</strain>
    </source>
</reference>
<dbReference type="OrthoDB" id="4415055at2"/>
<name>A0A364VCR4_9CORY</name>
<evidence type="ECO:0000313" key="1">
    <source>
        <dbReference type="EMBL" id="RAV34449.1"/>
    </source>
</evidence>